<evidence type="ECO:0000313" key="13">
    <source>
        <dbReference type="EMBL" id="BEH02990.1"/>
    </source>
</evidence>
<comment type="cofactor">
    <cofactor evidence="10">
        <name>Mg(2+)</name>
        <dbReference type="ChEBI" id="CHEBI:18420"/>
    </cofactor>
    <text evidence="10">Binds 1 Mg(2+) ion per subunit. May bind a second metal ion at a regulatory site, or after substrate binding.</text>
</comment>
<dbReference type="InterPro" id="IPR027843">
    <property type="entry name" value="DUF4440"/>
</dbReference>
<keyword evidence="10" id="KW-0963">Cytoplasm</keyword>
<keyword evidence="9 10" id="KW-0460">Magnesium</keyword>
<comment type="similarity">
    <text evidence="2 10">Belongs to the RNase H family.</text>
</comment>
<evidence type="ECO:0000259" key="12">
    <source>
        <dbReference type="PROSITE" id="PS50879"/>
    </source>
</evidence>
<dbReference type="InterPro" id="IPR050092">
    <property type="entry name" value="RNase_H"/>
</dbReference>
<dbReference type="GO" id="GO:0004523">
    <property type="term" value="F:RNA-DNA hybrid ribonuclease activity"/>
    <property type="evidence" value="ECO:0007669"/>
    <property type="project" value="UniProtKB-UniRule"/>
</dbReference>
<dbReference type="HAMAP" id="MF_00042">
    <property type="entry name" value="RNase_H"/>
    <property type="match status" value="1"/>
</dbReference>
<feature type="binding site" evidence="10">
    <location>
        <position position="66"/>
    </location>
    <ligand>
        <name>Mg(2+)</name>
        <dbReference type="ChEBI" id="CHEBI:18420"/>
        <label>1</label>
    </ligand>
</feature>
<dbReference type="SUPFAM" id="SSF53098">
    <property type="entry name" value="Ribonuclease H-like"/>
    <property type="match status" value="1"/>
</dbReference>
<proteinExistence type="inferred from homology"/>
<evidence type="ECO:0000256" key="4">
    <source>
        <dbReference type="ARBA" id="ARBA00012180"/>
    </source>
</evidence>
<dbReference type="PROSITE" id="PS50879">
    <property type="entry name" value="RNASE_H_1"/>
    <property type="match status" value="1"/>
</dbReference>
<dbReference type="AlphaFoldDB" id="A0AAN0KCY2"/>
<gene>
    <name evidence="10" type="primary">rnhA</name>
    <name evidence="13" type="ORF">brsh051_22710</name>
</gene>
<dbReference type="Pfam" id="PF00075">
    <property type="entry name" value="RNase_H"/>
    <property type="match status" value="1"/>
</dbReference>
<evidence type="ECO:0000256" key="10">
    <source>
        <dbReference type="HAMAP-Rule" id="MF_00042"/>
    </source>
</evidence>
<feature type="binding site" evidence="10">
    <location>
        <position position="7"/>
    </location>
    <ligand>
        <name>Mg(2+)</name>
        <dbReference type="ChEBI" id="CHEBI:18420"/>
        <label>1</label>
    </ligand>
</feature>
<evidence type="ECO:0000313" key="14">
    <source>
        <dbReference type="Proteomes" id="UP001431656"/>
    </source>
</evidence>
<dbReference type="Pfam" id="PF14534">
    <property type="entry name" value="DUF4440"/>
    <property type="match status" value="1"/>
</dbReference>
<dbReference type="EC" id="3.1.26.4" evidence="4 10"/>
<comment type="function">
    <text evidence="10">Endonuclease that specifically degrades the RNA of RNA-DNA hybrids.</text>
</comment>
<protein>
    <recommendedName>
        <fullName evidence="4 10">Ribonuclease H</fullName>
        <shortName evidence="10">RNase H</shortName>
        <ecNumber evidence="4 10">3.1.26.4</ecNumber>
    </recommendedName>
</protein>
<keyword evidence="5 10" id="KW-0540">Nuclease</keyword>
<dbReference type="PANTHER" id="PTHR10642:SF26">
    <property type="entry name" value="RIBONUCLEASE H1"/>
    <property type="match status" value="1"/>
</dbReference>
<dbReference type="InterPro" id="IPR002156">
    <property type="entry name" value="RNaseH_domain"/>
</dbReference>
<dbReference type="GO" id="GO:0000287">
    <property type="term" value="F:magnesium ion binding"/>
    <property type="evidence" value="ECO:0007669"/>
    <property type="project" value="UniProtKB-UniRule"/>
</dbReference>
<feature type="binding site" evidence="10">
    <location>
        <position position="130"/>
    </location>
    <ligand>
        <name>Mg(2+)</name>
        <dbReference type="ChEBI" id="CHEBI:18420"/>
        <label>2</label>
    </ligand>
</feature>
<feature type="region of interest" description="Disordered" evidence="11">
    <location>
        <begin position="180"/>
        <end position="202"/>
    </location>
</feature>
<dbReference type="PANTHER" id="PTHR10642">
    <property type="entry name" value="RIBONUCLEASE H1"/>
    <property type="match status" value="1"/>
</dbReference>
<evidence type="ECO:0000256" key="5">
    <source>
        <dbReference type="ARBA" id="ARBA00022722"/>
    </source>
</evidence>
<dbReference type="RefSeq" id="WP_286265079.1">
    <property type="nucleotide sequence ID" value="NZ_AP028056.1"/>
</dbReference>
<dbReference type="GO" id="GO:0003676">
    <property type="term" value="F:nucleic acid binding"/>
    <property type="evidence" value="ECO:0007669"/>
    <property type="project" value="InterPro"/>
</dbReference>
<name>A0AAN0KCY2_9ACTN</name>
<keyword evidence="7 10" id="KW-0255">Endonuclease</keyword>
<accession>A0AAN0KCY2</accession>
<dbReference type="Gene3D" id="3.10.450.50">
    <property type="match status" value="1"/>
</dbReference>
<dbReference type="GO" id="GO:0005737">
    <property type="term" value="C:cytoplasm"/>
    <property type="evidence" value="ECO:0007669"/>
    <property type="project" value="UniProtKB-SubCell"/>
</dbReference>
<dbReference type="GO" id="GO:0043137">
    <property type="term" value="P:DNA replication, removal of RNA primer"/>
    <property type="evidence" value="ECO:0007669"/>
    <property type="project" value="TreeGrafter"/>
</dbReference>
<evidence type="ECO:0000256" key="2">
    <source>
        <dbReference type="ARBA" id="ARBA00005300"/>
    </source>
</evidence>
<dbReference type="Gene3D" id="3.30.420.10">
    <property type="entry name" value="Ribonuclease H-like superfamily/Ribonuclease H"/>
    <property type="match status" value="1"/>
</dbReference>
<comment type="subunit">
    <text evidence="3 10">Monomer.</text>
</comment>
<evidence type="ECO:0000256" key="8">
    <source>
        <dbReference type="ARBA" id="ARBA00022801"/>
    </source>
</evidence>
<dbReference type="InterPro" id="IPR032710">
    <property type="entry name" value="NTF2-like_dom_sf"/>
</dbReference>
<dbReference type="SUPFAM" id="SSF54427">
    <property type="entry name" value="NTF2-like"/>
    <property type="match status" value="1"/>
</dbReference>
<dbReference type="InterPro" id="IPR022892">
    <property type="entry name" value="RNaseHI"/>
</dbReference>
<dbReference type="InterPro" id="IPR012337">
    <property type="entry name" value="RNaseH-like_sf"/>
</dbReference>
<sequence length="312" mass="33977">MIIAAADGSSLSNPGPSGWAWYIDDDHWHAGGWPKGTNNKGELYAVLDLLRSTAHLPDEPLKILCDSQYVINAVTKWMPGWKRKGWKKADGQPVLNQDLLKALDEALVGRDVSFEWVKGHAGHAMNEAADERARAAATAYRDGTAVEHGPGFGSVEAAEAAVLEEIPVVSPAAAAQPAARPAAPALSAQGQPRPTSATEFDPGIQTVIGYEKELLSDKVRSDPMRVRELLHPQFSEFGASGRIWTRNRLLADIAPMPVRVSYEPIAADRLADDVILLRWRAVGAHSTWLRSSVWQLVDGSWRLLFSQGTQVP</sequence>
<keyword evidence="6 10" id="KW-0479">Metal-binding</keyword>
<dbReference type="KEGG" id="broo:brsh051_22710"/>
<dbReference type="InterPro" id="IPR036397">
    <property type="entry name" value="RNaseH_sf"/>
</dbReference>
<keyword evidence="8 10" id="KW-0378">Hydrolase</keyword>
<dbReference type="CDD" id="cd09278">
    <property type="entry name" value="RNase_HI_prokaryote_like"/>
    <property type="match status" value="1"/>
</dbReference>
<dbReference type="Proteomes" id="UP001431656">
    <property type="component" value="Chromosome"/>
</dbReference>
<organism evidence="13 14">
    <name type="scientific">Brooklawnia propionicigenes</name>
    <dbReference type="NCBI Taxonomy" id="3041175"/>
    <lineage>
        <taxon>Bacteria</taxon>
        <taxon>Bacillati</taxon>
        <taxon>Actinomycetota</taxon>
        <taxon>Actinomycetes</taxon>
        <taxon>Propionibacteriales</taxon>
        <taxon>Propionibacteriaceae</taxon>
        <taxon>Brooklawnia</taxon>
    </lineage>
</organism>
<keyword evidence="14" id="KW-1185">Reference proteome</keyword>
<evidence type="ECO:0000256" key="6">
    <source>
        <dbReference type="ARBA" id="ARBA00022723"/>
    </source>
</evidence>
<evidence type="ECO:0000256" key="3">
    <source>
        <dbReference type="ARBA" id="ARBA00011245"/>
    </source>
</evidence>
<feature type="compositionally biased region" description="Polar residues" evidence="11">
    <location>
        <begin position="188"/>
        <end position="198"/>
    </location>
</feature>
<evidence type="ECO:0000256" key="9">
    <source>
        <dbReference type="ARBA" id="ARBA00022842"/>
    </source>
</evidence>
<reference evidence="13" key="1">
    <citation type="journal article" date="2024" name="Int. J. Syst. Evol. Microbiol.">
        <title>Brooklawnia propionicigenes sp. nov., a facultatively anaerobic, propionate-producing bacterium isolated from a methanogenic reactor treating waste from cattle farms.</title>
        <authorList>
            <person name="Akita Y."/>
            <person name="Ueki A."/>
            <person name="Tonouchi A."/>
            <person name="Sugawara Y."/>
            <person name="Honma S."/>
            <person name="Kaku N."/>
            <person name="Ueki K."/>
        </authorList>
    </citation>
    <scope>NUCLEOTIDE SEQUENCE</scope>
    <source>
        <strain evidence="13">SH051</strain>
    </source>
</reference>
<feature type="binding site" evidence="10">
    <location>
        <position position="7"/>
    </location>
    <ligand>
        <name>Mg(2+)</name>
        <dbReference type="ChEBI" id="CHEBI:18420"/>
        <label>2</label>
    </ligand>
</feature>
<evidence type="ECO:0000256" key="7">
    <source>
        <dbReference type="ARBA" id="ARBA00022759"/>
    </source>
</evidence>
<comment type="catalytic activity">
    <reaction evidence="1 10">
        <text>Endonucleolytic cleavage to 5'-phosphomonoester.</text>
        <dbReference type="EC" id="3.1.26.4"/>
    </reaction>
</comment>
<evidence type="ECO:0000256" key="11">
    <source>
        <dbReference type="SAM" id="MobiDB-lite"/>
    </source>
</evidence>
<dbReference type="EMBL" id="AP028056">
    <property type="protein sequence ID" value="BEH02990.1"/>
    <property type="molecule type" value="Genomic_DNA"/>
</dbReference>
<feature type="binding site" evidence="10">
    <location>
        <position position="42"/>
    </location>
    <ligand>
        <name>Mg(2+)</name>
        <dbReference type="ChEBI" id="CHEBI:18420"/>
        <label>1</label>
    </ligand>
</feature>
<feature type="domain" description="RNase H type-1" evidence="12">
    <location>
        <begin position="1"/>
        <end position="138"/>
    </location>
</feature>
<comment type="subcellular location">
    <subcellularLocation>
        <location evidence="10">Cytoplasm</location>
    </subcellularLocation>
</comment>
<evidence type="ECO:0000256" key="1">
    <source>
        <dbReference type="ARBA" id="ARBA00000077"/>
    </source>
</evidence>